<feature type="transmembrane region" description="Helical" evidence="6">
    <location>
        <begin position="250"/>
        <end position="275"/>
    </location>
</feature>
<dbReference type="Gene3D" id="1.20.1720.10">
    <property type="entry name" value="Multidrug resistance protein D"/>
    <property type="match status" value="1"/>
</dbReference>
<dbReference type="PROSITE" id="PS50850">
    <property type="entry name" value="MFS"/>
    <property type="match status" value="1"/>
</dbReference>
<comment type="subcellular location">
    <subcellularLocation>
        <location evidence="1">Cell membrane</location>
        <topology evidence="1">Multi-pass membrane protein</topology>
    </subcellularLocation>
</comment>
<accession>A0ABP8PUK7</accession>
<dbReference type="SUPFAM" id="SSF103473">
    <property type="entry name" value="MFS general substrate transporter"/>
    <property type="match status" value="1"/>
</dbReference>
<dbReference type="Gene3D" id="1.20.1250.20">
    <property type="entry name" value="MFS general substrate transporter like domains"/>
    <property type="match status" value="1"/>
</dbReference>
<evidence type="ECO:0000256" key="2">
    <source>
        <dbReference type="ARBA" id="ARBA00022448"/>
    </source>
</evidence>
<keyword evidence="4 6" id="KW-1133">Transmembrane helix</keyword>
<feature type="transmembrane region" description="Helical" evidence="6">
    <location>
        <begin position="365"/>
        <end position="383"/>
    </location>
</feature>
<protein>
    <submittedName>
        <fullName evidence="8">DHA2 family efflux MFS transporter permease subunit</fullName>
    </submittedName>
</protein>
<dbReference type="PANTHER" id="PTHR42718">
    <property type="entry name" value="MAJOR FACILITATOR SUPERFAMILY MULTIDRUG TRANSPORTER MFSC"/>
    <property type="match status" value="1"/>
</dbReference>
<feature type="transmembrane region" description="Helical" evidence="6">
    <location>
        <begin position="147"/>
        <end position="170"/>
    </location>
</feature>
<proteinExistence type="predicted"/>
<evidence type="ECO:0000256" key="5">
    <source>
        <dbReference type="ARBA" id="ARBA00023136"/>
    </source>
</evidence>
<feature type="transmembrane region" description="Helical" evidence="6">
    <location>
        <begin position="66"/>
        <end position="85"/>
    </location>
</feature>
<comment type="caution">
    <text evidence="8">The sequence shown here is derived from an EMBL/GenBank/DDBJ whole genome shotgun (WGS) entry which is preliminary data.</text>
</comment>
<evidence type="ECO:0000256" key="1">
    <source>
        <dbReference type="ARBA" id="ARBA00004651"/>
    </source>
</evidence>
<dbReference type="InterPro" id="IPR020846">
    <property type="entry name" value="MFS_dom"/>
</dbReference>
<feature type="transmembrane region" description="Helical" evidence="6">
    <location>
        <begin position="436"/>
        <end position="457"/>
    </location>
</feature>
<organism evidence="8 9">
    <name type="scientific">Actinoallomurus oryzae</name>
    <dbReference type="NCBI Taxonomy" id="502180"/>
    <lineage>
        <taxon>Bacteria</taxon>
        <taxon>Bacillati</taxon>
        <taxon>Actinomycetota</taxon>
        <taxon>Actinomycetes</taxon>
        <taxon>Streptosporangiales</taxon>
        <taxon>Thermomonosporaceae</taxon>
        <taxon>Actinoallomurus</taxon>
    </lineage>
</organism>
<dbReference type="Proteomes" id="UP001500503">
    <property type="component" value="Unassembled WGS sequence"/>
</dbReference>
<keyword evidence="5 6" id="KW-0472">Membrane</keyword>
<feature type="transmembrane region" description="Helical" evidence="6">
    <location>
        <begin position="334"/>
        <end position="353"/>
    </location>
</feature>
<dbReference type="InterPro" id="IPR011701">
    <property type="entry name" value="MFS"/>
</dbReference>
<dbReference type="CDD" id="cd17321">
    <property type="entry name" value="MFS_MMR_MDR_like"/>
    <property type="match status" value="1"/>
</dbReference>
<evidence type="ECO:0000256" key="6">
    <source>
        <dbReference type="SAM" id="Phobius"/>
    </source>
</evidence>
<feature type="transmembrane region" description="Helical" evidence="6">
    <location>
        <begin position="395"/>
        <end position="415"/>
    </location>
</feature>
<evidence type="ECO:0000256" key="4">
    <source>
        <dbReference type="ARBA" id="ARBA00022989"/>
    </source>
</evidence>
<dbReference type="PANTHER" id="PTHR42718:SF9">
    <property type="entry name" value="MAJOR FACILITATOR SUPERFAMILY MULTIDRUG TRANSPORTER MFSC"/>
    <property type="match status" value="1"/>
</dbReference>
<sequence length="542" mass="55523">MTVSTAPAAPAPAIGVPGRRRWLGMVIIALGVSLIIVDATIVNVMLPRVVADLRLTTSGAEWVTSVYSLVFAALLIPFGMAGDVYGRRRMFLLGTVVFVLASLLAAAAGGGGALIGARVLQGVGASMILPATLSTVTAVFHGRDRAVAFGIWGSLIGGMAALGPLLGGWLATSYGWRWAFGVNLPIGAVVIAGALILVPETRDRTAPRGVDWTGGLLAAAGLGAAVFALIEGQRYGWWRPLRPFAAGTLHWNAGISPVPVALAAGVVALGALLAVERARAAAGRPVVLDLALFRIPSFRRGNAAASLISVGELGLMFTLPLFLQDVHGDSPLQVSVAILPLALGTLVVGGFAARLSRRVGAARMLQAGMALETVAVLLIGLTTRAGTTGYALAPWMLMYGVGLGLTTAQLTNIVLRDVPPARAGLASGTQSTARQVGSALGIALIGAVFSTSLSHVMTDRLRDAGAGAGQGGVYAARLRDSAGTFARDLRHGDPRVARAADESLAVATDRAAFVTAGLLGLGFVLTLGLRQPPEPDPAESHP</sequence>
<feature type="domain" description="Major facilitator superfamily (MFS) profile" evidence="7">
    <location>
        <begin position="24"/>
        <end position="534"/>
    </location>
</feature>
<feature type="transmembrane region" description="Helical" evidence="6">
    <location>
        <begin position="210"/>
        <end position="230"/>
    </location>
</feature>
<evidence type="ECO:0000259" key="7">
    <source>
        <dbReference type="PROSITE" id="PS50850"/>
    </source>
</evidence>
<name>A0ABP8PUK7_9ACTN</name>
<feature type="transmembrane region" description="Helical" evidence="6">
    <location>
        <begin position="22"/>
        <end position="46"/>
    </location>
</feature>
<keyword evidence="2" id="KW-0813">Transport</keyword>
<evidence type="ECO:0000313" key="8">
    <source>
        <dbReference type="EMBL" id="GAA4492600.1"/>
    </source>
</evidence>
<dbReference type="InterPro" id="IPR036259">
    <property type="entry name" value="MFS_trans_sf"/>
</dbReference>
<feature type="transmembrane region" description="Helical" evidence="6">
    <location>
        <begin position="303"/>
        <end position="322"/>
    </location>
</feature>
<reference evidence="9" key="1">
    <citation type="journal article" date="2019" name="Int. J. Syst. Evol. Microbiol.">
        <title>The Global Catalogue of Microorganisms (GCM) 10K type strain sequencing project: providing services to taxonomists for standard genome sequencing and annotation.</title>
        <authorList>
            <consortium name="The Broad Institute Genomics Platform"/>
            <consortium name="The Broad Institute Genome Sequencing Center for Infectious Disease"/>
            <person name="Wu L."/>
            <person name="Ma J."/>
        </authorList>
    </citation>
    <scope>NUCLEOTIDE SEQUENCE [LARGE SCALE GENOMIC DNA]</scope>
    <source>
        <strain evidence="9">JCM 17933</strain>
    </source>
</reference>
<dbReference type="RefSeq" id="WP_345463013.1">
    <property type="nucleotide sequence ID" value="NZ_BAABHF010000017.1"/>
</dbReference>
<evidence type="ECO:0000313" key="9">
    <source>
        <dbReference type="Proteomes" id="UP001500503"/>
    </source>
</evidence>
<dbReference type="Pfam" id="PF07690">
    <property type="entry name" value="MFS_1"/>
    <property type="match status" value="1"/>
</dbReference>
<feature type="transmembrane region" description="Helical" evidence="6">
    <location>
        <begin position="92"/>
        <end position="117"/>
    </location>
</feature>
<feature type="transmembrane region" description="Helical" evidence="6">
    <location>
        <begin position="176"/>
        <end position="198"/>
    </location>
</feature>
<evidence type="ECO:0000256" key="3">
    <source>
        <dbReference type="ARBA" id="ARBA00022692"/>
    </source>
</evidence>
<keyword evidence="3 6" id="KW-0812">Transmembrane</keyword>
<dbReference type="EMBL" id="BAABHF010000017">
    <property type="protein sequence ID" value="GAA4492600.1"/>
    <property type="molecule type" value="Genomic_DNA"/>
</dbReference>
<keyword evidence="9" id="KW-1185">Reference proteome</keyword>
<feature type="transmembrane region" description="Helical" evidence="6">
    <location>
        <begin position="123"/>
        <end position="140"/>
    </location>
</feature>
<gene>
    <name evidence="8" type="ORF">GCM10023191_028860</name>
</gene>